<proteinExistence type="predicted"/>
<evidence type="ECO:0000313" key="2">
    <source>
        <dbReference type="EMBL" id="ADV66778.1"/>
    </source>
</evidence>
<dbReference type="Proteomes" id="UP000008635">
    <property type="component" value="Chromosome"/>
</dbReference>
<dbReference type="STRING" id="709986.Deima_1126"/>
<reference evidence="3" key="2">
    <citation type="submission" date="2011-01" db="EMBL/GenBank/DDBJ databases">
        <title>The complete genome of Deinococcus maricopensis DSM 21211.</title>
        <authorList>
            <consortium name="US DOE Joint Genome Institute (JGI-PGF)"/>
            <person name="Lucas S."/>
            <person name="Copeland A."/>
            <person name="Lapidus A."/>
            <person name="Goodwin L."/>
            <person name="Pitluck S."/>
            <person name="Kyrpides N."/>
            <person name="Mavromatis K."/>
            <person name="Pagani I."/>
            <person name="Ivanova N."/>
            <person name="Ovchinnikova G."/>
            <person name="Zeytun A."/>
            <person name="Detter J.C."/>
            <person name="Han C."/>
            <person name="Land M."/>
            <person name="Hauser L."/>
            <person name="Markowitz V."/>
            <person name="Cheng J.-F."/>
            <person name="Hugenholtz P."/>
            <person name="Woyke T."/>
            <person name="Wu D."/>
            <person name="Pukall R."/>
            <person name="Gehrich-Schroeter G."/>
            <person name="Brambilla E."/>
            <person name="Klenk H.-P."/>
            <person name="Eisen J.A."/>
        </authorList>
    </citation>
    <scope>NUCLEOTIDE SEQUENCE [LARGE SCALE GENOMIC DNA]</scope>
    <source>
        <strain evidence="3">DSM 21211 / LMG 22137 / NRRL B-23946 / LB-34</strain>
    </source>
</reference>
<keyword evidence="1" id="KW-0812">Transmembrane</keyword>
<gene>
    <name evidence="2" type="ordered locus">Deima_1126</name>
</gene>
<keyword evidence="3" id="KW-1185">Reference proteome</keyword>
<dbReference type="KEGG" id="dmr:Deima_1126"/>
<organism evidence="2 3">
    <name type="scientific">Deinococcus maricopensis (strain DSM 21211 / LMG 22137 / NRRL B-23946 / LB-34)</name>
    <dbReference type="NCBI Taxonomy" id="709986"/>
    <lineage>
        <taxon>Bacteria</taxon>
        <taxon>Thermotogati</taxon>
        <taxon>Deinococcota</taxon>
        <taxon>Deinococci</taxon>
        <taxon>Deinococcales</taxon>
        <taxon>Deinococcaceae</taxon>
        <taxon>Deinococcus</taxon>
    </lineage>
</organism>
<name>E8U6T9_DEIML</name>
<protein>
    <submittedName>
        <fullName evidence="2">Uncharacterized protein</fullName>
    </submittedName>
</protein>
<keyword evidence="1" id="KW-0472">Membrane</keyword>
<keyword evidence="1" id="KW-1133">Transmembrane helix</keyword>
<reference evidence="2 3" key="1">
    <citation type="journal article" date="2011" name="Stand. Genomic Sci.">
        <title>Complete genome sequence of Deinococcus maricopensis type strain (LB-34).</title>
        <authorList>
            <person name="Pukall R."/>
            <person name="Zeytun A."/>
            <person name="Lucas S."/>
            <person name="Lapidus A."/>
            <person name="Hammon N."/>
            <person name="Deshpande S."/>
            <person name="Nolan M."/>
            <person name="Cheng J.F."/>
            <person name="Pitluck S."/>
            <person name="Liolios K."/>
            <person name="Pagani I."/>
            <person name="Mikhailova N."/>
            <person name="Ivanova N."/>
            <person name="Mavromatis K."/>
            <person name="Pati A."/>
            <person name="Tapia R."/>
            <person name="Han C."/>
            <person name="Goodwin L."/>
            <person name="Chen A."/>
            <person name="Palaniappan K."/>
            <person name="Land M."/>
            <person name="Hauser L."/>
            <person name="Chang Y.J."/>
            <person name="Jeffries C.D."/>
            <person name="Brambilla E.M."/>
            <person name="Rohde M."/>
            <person name="Goker M."/>
            <person name="Detter J.C."/>
            <person name="Woyke T."/>
            <person name="Bristow J."/>
            <person name="Eisen J.A."/>
            <person name="Markowitz V."/>
            <person name="Hugenholtz P."/>
            <person name="Kyrpides N.C."/>
            <person name="Klenk H.P."/>
        </authorList>
    </citation>
    <scope>NUCLEOTIDE SEQUENCE [LARGE SCALE GENOMIC DNA]</scope>
    <source>
        <strain evidence="3">DSM 21211 / LMG 22137 / NRRL B-23946 / LB-34</strain>
    </source>
</reference>
<evidence type="ECO:0000313" key="3">
    <source>
        <dbReference type="Proteomes" id="UP000008635"/>
    </source>
</evidence>
<accession>E8U6T9</accession>
<dbReference type="AlphaFoldDB" id="E8U6T9"/>
<feature type="transmembrane region" description="Helical" evidence="1">
    <location>
        <begin position="17"/>
        <end position="38"/>
    </location>
</feature>
<dbReference type="EMBL" id="CP002454">
    <property type="protein sequence ID" value="ADV66778.1"/>
    <property type="molecule type" value="Genomic_DNA"/>
</dbReference>
<dbReference type="HOGENOM" id="CLU_2914850_0_0_0"/>
<evidence type="ECO:0000256" key="1">
    <source>
        <dbReference type="SAM" id="Phobius"/>
    </source>
</evidence>
<sequence precursor="true">MSEPLHRHAWAHTVDRFVVLVSSVAGIATALSGLVFALRRAWFAHGLPEAVGYGGSALLLL</sequence>